<name>A0ABN9JPR9_9RALS</name>
<sequence>MNNKQGPRAAGRRTSVNAGCRRHHEGKMNAIRSEAIAMNPRIRNALGLALAAVLLAACVPIPLPSLPGIPGFGRPSGPPPIADRTISVNGYCSQTEEDGFREQATLTVDNNNVSALQWQLWVGRRGSCQFDLSTFQQTKRRPSIELRERNGSCTLMVWQDPRRVTLAHANCEAHCTPGIYEEAWPVMFDPQTGQCARNAR</sequence>
<keyword evidence="2" id="KW-1185">Reference proteome</keyword>
<gene>
    <name evidence="1" type="ORF">LMG18101_04147</name>
</gene>
<reference evidence="1 2" key="1">
    <citation type="submission" date="2023-07" db="EMBL/GenBank/DDBJ databases">
        <authorList>
            <person name="Peeters C."/>
        </authorList>
    </citation>
    <scope>NUCLEOTIDE SEQUENCE [LARGE SCALE GENOMIC DNA]</scope>
    <source>
        <strain evidence="1 2">LMG 18101</strain>
    </source>
</reference>
<dbReference type="EMBL" id="CATZLL010000015">
    <property type="protein sequence ID" value="CAJ0820035.1"/>
    <property type="molecule type" value="Genomic_DNA"/>
</dbReference>
<accession>A0ABN9JPR9</accession>
<organism evidence="1 2">
    <name type="scientific">Ralstonia flaminis</name>
    <dbReference type="NCBI Taxonomy" id="3058597"/>
    <lineage>
        <taxon>Bacteria</taxon>
        <taxon>Pseudomonadati</taxon>
        <taxon>Pseudomonadota</taxon>
        <taxon>Betaproteobacteria</taxon>
        <taxon>Burkholderiales</taxon>
        <taxon>Burkholderiaceae</taxon>
        <taxon>Ralstonia</taxon>
    </lineage>
</organism>
<evidence type="ECO:0000313" key="1">
    <source>
        <dbReference type="EMBL" id="CAJ0820035.1"/>
    </source>
</evidence>
<evidence type="ECO:0008006" key="3">
    <source>
        <dbReference type="Google" id="ProtNLM"/>
    </source>
</evidence>
<dbReference type="Proteomes" id="UP001189757">
    <property type="component" value="Unassembled WGS sequence"/>
</dbReference>
<comment type="caution">
    <text evidence="1">The sequence shown here is derived from an EMBL/GenBank/DDBJ whole genome shotgun (WGS) entry which is preliminary data.</text>
</comment>
<evidence type="ECO:0000313" key="2">
    <source>
        <dbReference type="Proteomes" id="UP001189757"/>
    </source>
</evidence>
<protein>
    <recommendedName>
        <fullName evidence="3">Outer membrane lipoprotein</fullName>
    </recommendedName>
</protein>
<proteinExistence type="predicted"/>